<comment type="caution">
    <text evidence="1">The sequence shown here is derived from an EMBL/GenBank/DDBJ whole genome shotgun (WGS) entry which is preliminary data.</text>
</comment>
<organism evidence="1 2">
    <name type="scientific">Clohesyomyces aquaticus</name>
    <dbReference type="NCBI Taxonomy" id="1231657"/>
    <lineage>
        <taxon>Eukaryota</taxon>
        <taxon>Fungi</taxon>
        <taxon>Dikarya</taxon>
        <taxon>Ascomycota</taxon>
        <taxon>Pezizomycotina</taxon>
        <taxon>Dothideomycetes</taxon>
        <taxon>Pleosporomycetidae</taxon>
        <taxon>Pleosporales</taxon>
        <taxon>Lindgomycetaceae</taxon>
        <taxon>Clohesyomyces</taxon>
    </lineage>
</organism>
<dbReference type="Proteomes" id="UP000193144">
    <property type="component" value="Unassembled WGS sequence"/>
</dbReference>
<dbReference type="AlphaFoldDB" id="A0A1Y1ZS88"/>
<reference evidence="1 2" key="1">
    <citation type="submission" date="2016-07" db="EMBL/GenBank/DDBJ databases">
        <title>Pervasive Adenine N6-methylation of Active Genes in Fungi.</title>
        <authorList>
            <consortium name="DOE Joint Genome Institute"/>
            <person name="Mondo S.J."/>
            <person name="Dannebaum R.O."/>
            <person name="Kuo R.C."/>
            <person name="Labutti K."/>
            <person name="Haridas S."/>
            <person name="Kuo A."/>
            <person name="Salamov A."/>
            <person name="Ahrendt S.R."/>
            <person name="Lipzen A."/>
            <person name="Sullivan W."/>
            <person name="Andreopoulos W.B."/>
            <person name="Clum A."/>
            <person name="Lindquist E."/>
            <person name="Daum C."/>
            <person name="Ramamoorthy G.K."/>
            <person name="Gryganskyi A."/>
            <person name="Culley D."/>
            <person name="Magnuson J.K."/>
            <person name="James T.Y."/>
            <person name="O'Malley M.A."/>
            <person name="Stajich J.E."/>
            <person name="Spatafora J.W."/>
            <person name="Visel A."/>
            <person name="Grigoriev I.V."/>
        </authorList>
    </citation>
    <scope>NUCLEOTIDE SEQUENCE [LARGE SCALE GENOMIC DNA]</scope>
    <source>
        <strain evidence="1 2">CBS 115471</strain>
    </source>
</reference>
<evidence type="ECO:0000313" key="2">
    <source>
        <dbReference type="Proteomes" id="UP000193144"/>
    </source>
</evidence>
<proteinExistence type="predicted"/>
<keyword evidence="2" id="KW-1185">Reference proteome</keyword>
<dbReference type="PANTHER" id="PTHR10039">
    <property type="entry name" value="AMELOGENIN"/>
    <property type="match status" value="1"/>
</dbReference>
<gene>
    <name evidence="1" type="ORF">BCR34DRAFT_586809</name>
</gene>
<sequence length="290" mass="32377">MDPRSVNIDISAFVNDMLATDRSFRSLTEELKVGIRSAVLTRSEEILNETYENAATQNTKVITGSPLQLAELAEAVILEHGAGEEDNDCRMLRPEILLDNSQGLFGLDVVTGRVTLAHSSVKSFFLSDWIKHSSVADLSLDAAQSHSEIMRLYLNYLSLFGFSEGYGEPESVLKQRWGEYPLLEYAARYWSFQVNAVGPEDWKRIKKFLGTYTRPDGGHFGWWLQCIGMISPPDVIRWTQPLYYAASLGLVNLVKAILGHDPDIDLEVPGGSAQPLCKSRAFESSERSLP</sequence>
<protein>
    <submittedName>
        <fullName evidence="1">Uncharacterized protein</fullName>
    </submittedName>
</protein>
<accession>A0A1Y1ZS88</accession>
<dbReference type="PANTHER" id="PTHR10039:SF16">
    <property type="entry name" value="GPI INOSITOL-DEACYLASE"/>
    <property type="match status" value="1"/>
</dbReference>
<name>A0A1Y1ZS88_9PLEO</name>
<dbReference type="OrthoDB" id="1577640at2759"/>
<dbReference type="EMBL" id="MCFA01000045">
    <property type="protein sequence ID" value="ORY13096.1"/>
    <property type="molecule type" value="Genomic_DNA"/>
</dbReference>
<evidence type="ECO:0000313" key="1">
    <source>
        <dbReference type="EMBL" id="ORY13096.1"/>
    </source>
</evidence>